<name>A0A5M6D1S2_9BACT</name>
<keyword evidence="1" id="KW-0472">Membrane</keyword>
<dbReference type="PANTHER" id="PTHR37947">
    <property type="entry name" value="BLL2462 PROTEIN"/>
    <property type="match status" value="1"/>
</dbReference>
<dbReference type="CDD" id="cd00198">
    <property type="entry name" value="vWFA"/>
    <property type="match status" value="1"/>
</dbReference>
<dbReference type="InterPro" id="IPR029062">
    <property type="entry name" value="Class_I_gatase-like"/>
</dbReference>
<dbReference type="Pfam" id="PF13519">
    <property type="entry name" value="VWA_2"/>
    <property type="match status" value="1"/>
</dbReference>
<dbReference type="SUPFAM" id="SSF53300">
    <property type="entry name" value="vWA-like"/>
    <property type="match status" value="1"/>
</dbReference>
<sequence length="844" mass="89872">MVWIGTRSSNRNVDRHGLDVRQRTTKRVSVVTGDAIGVDRVFVGTDPGQPVLSAAGGTATGDSRGGVGGMTQFDWDPIYGSAWVAVLAAIAIVLVIARVTPPTDDPVRRRWLVGLRSFAALVLLLAAMRPALVRTDNRPTPATLVVAIDASKSMTLPDGDGGDRWSSQQRATEQLLAGLAPLAESLDVALIAYDGRSTTVAQASDGEGIAGLAAKLENVQPVGDATDLGQAIRAAIDASSGNPLAGVVLMGDGTQTASAGAGGGATTSSAAAQRGAEVLDSLGVPMWTVPTGPPDGGDTARDIAVANLPDSFQLFAGNQFDVAFTLQTQGMANTQIPVTVSWISDDGTETEQRSRQVDTRNSSETLAMTIPMTAPPPGLYRLKVQAEEQPGEWVTGNNAQTAFVEVRDGGGRILLIEGTARPEQTFLRRALRRFPDLELDYVPIRGDRQWPVDLQGALQPGRYDIYLIGDVDANAIGDAQLKLLAERVAEGSGLVMIGGFGTFSVGGYADGPLSDVLPIKLDAALRRQPVRGVMSPAELSARAEGAGQISGPIEIEVARNHPIVDLGSGDPAAVWNSLPAMPGANRFAGTKVAAGTQVLLKTANDEPLLVIGSYGQGRVAAVAFDETYRWWRAGKAEAHRRFWRQLMLWLMSREDQGGDSVIIEMDSRRFAADAAPEFRARLQSLADDTDDITLSASLLDSADQQTPLEVTASSDGQPRISGTIPELAPGFYRLVVRADQDGVEPGELAFQVTETSRELSRPMADPLYLQQLAEMTSAHGGKAFDPRQIDQLIDRISEKRRSAEAPVIERQRLGDGPISGWLVFLLFAGALSAEWLLRRRWGMA</sequence>
<dbReference type="Gene3D" id="3.40.50.410">
    <property type="entry name" value="von Willebrand factor, type A domain"/>
    <property type="match status" value="1"/>
</dbReference>
<evidence type="ECO:0000259" key="2">
    <source>
        <dbReference type="PROSITE" id="PS50234"/>
    </source>
</evidence>
<protein>
    <submittedName>
        <fullName evidence="3">VWA domain-containing protein</fullName>
    </submittedName>
</protein>
<dbReference type="InterPro" id="IPR036465">
    <property type="entry name" value="vWFA_dom_sf"/>
</dbReference>
<proteinExistence type="predicted"/>
<keyword evidence="4" id="KW-1185">Reference proteome</keyword>
<dbReference type="SUPFAM" id="SSF52317">
    <property type="entry name" value="Class I glutamine amidotransferase-like"/>
    <property type="match status" value="1"/>
</dbReference>
<dbReference type="SMART" id="SM00327">
    <property type="entry name" value="VWA"/>
    <property type="match status" value="1"/>
</dbReference>
<dbReference type="Proteomes" id="UP000324479">
    <property type="component" value="Unassembled WGS sequence"/>
</dbReference>
<feature type="transmembrane region" description="Helical" evidence="1">
    <location>
        <begin position="818"/>
        <end position="837"/>
    </location>
</feature>
<gene>
    <name evidence="3" type="ORF">FYK55_23820</name>
</gene>
<dbReference type="Gene3D" id="3.40.50.880">
    <property type="match status" value="1"/>
</dbReference>
<comment type="caution">
    <text evidence="3">The sequence shown here is derived from an EMBL/GenBank/DDBJ whole genome shotgun (WGS) entry which is preliminary data.</text>
</comment>
<organism evidence="3 4">
    <name type="scientific">Roseiconus nitratireducens</name>
    <dbReference type="NCBI Taxonomy" id="2605748"/>
    <lineage>
        <taxon>Bacteria</taxon>
        <taxon>Pseudomonadati</taxon>
        <taxon>Planctomycetota</taxon>
        <taxon>Planctomycetia</taxon>
        <taxon>Pirellulales</taxon>
        <taxon>Pirellulaceae</taxon>
        <taxon>Roseiconus</taxon>
    </lineage>
</organism>
<dbReference type="InterPro" id="IPR010768">
    <property type="entry name" value="GATase1-like"/>
</dbReference>
<feature type="domain" description="VWFA" evidence="2">
    <location>
        <begin position="143"/>
        <end position="336"/>
    </location>
</feature>
<evidence type="ECO:0000313" key="3">
    <source>
        <dbReference type="EMBL" id="KAA5539599.1"/>
    </source>
</evidence>
<dbReference type="Pfam" id="PF07090">
    <property type="entry name" value="GATase1_like"/>
    <property type="match status" value="1"/>
</dbReference>
<feature type="transmembrane region" description="Helical" evidence="1">
    <location>
        <begin position="78"/>
        <end position="99"/>
    </location>
</feature>
<evidence type="ECO:0000256" key="1">
    <source>
        <dbReference type="SAM" id="Phobius"/>
    </source>
</evidence>
<evidence type="ECO:0000313" key="4">
    <source>
        <dbReference type="Proteomes" id="UP000324479"/>
    </source>
</evidence>
<dbReference type="PANTHER" id="PTHR37947:SF1">
    <property type="entry name" value="BLL2462 PROTEIN"/>
    <property type="match status" value="1"/>
</dbReference>
<keyword evidence="1" id="KW-0812">Transmembrane</keyword>
<feature type="transmembrane region" description="Helical" evidence="1">
    <location>
        <begin position="111"/>
        <end position="132"/>
    </location>
</feature>
<dbReference type="InterPro" id="IPR002035">
    <property type="entry name" value="VWF_A"/>
</dbReference>
<reference evidence="3 4" key="1">
    <citation type="submission" date="2019-08" db="EMBL/GenBank/DDBJ databases">
        <authorList>
            <person name="Dhanesh K."/>
            <person name="Kumar G."/>
            <person name="Sasikala C."/>
            <person name="Venkata Ramana C."/>
        </authorList>
    </citation>
    <scope>NUCLEOTIDE SEQUENCE [LARGE SCALE GENOMIC DNA]</scope>
    <source>
        <strain evidence="3 4">JC645</strain>
    </source>
</reference>
<dbReference type="EMBL" id="VWOX01000018">
    <property type="protein sequence ID" value="KAA5539599.1"/>
    <property type="molecule type" value="Genomic_DNA"/>
</dbReference>
<accession>A0A5M6D1S2</accession>
<keyword evidence="1" id="KW-1133">Transmembrane helix</keyword>
<dbReference type="AlphaFoldDB" id="A0A5M6D1S2"/>
<dbReference type="PROSITE" id="PS50234">
    <property type="entry name" value="VWFA"/>
    <property type="match status" value="1"/>
</dbReference>